<reference evidence="1 2" key="1">
    <citation type="submission" date="2019-03" db="EMBL/GenBank/DDBJ databases">
        <title>First draft genome of Liparis tanakae, snailfish: a comprehensive survey of snailfish specific genes.</title>
        <authorList>
            <person name="Kim W."/>
            <person name="Song I."/>
            <person name="Jeong J.-H."/>
            <person name="Kim D."/>
            <person name="Kim S."/>
            <person name="Ryu S."/>
            <person name="Song J.Y."/>
            <person name="Lee S.K."/>
        </authorList>
    </citation>
    <scope>NUCLEOTIDE SEQUENCE [LARGE SCALE GENOMIC DNA]</scope>
    <source>
        <tissue evidence="1">Muscle</tissue>
    </source>
</reference>
<protein>
    <submittedName>
        <fullName evidence="1">Uncharacterized protein</fullName>
    </submittedName>
</protein>
<sequence>MRDWWTEQTDGAAGSFGNGTVLTGAEQHGKPAVVDHLPLSTKDSKITMHGVSPSAFPWPNKCSNLSQKKSLCGNIIIKPCSHHLVPVLQTPSLLLYAQYTFKSPPPHNNGGKNIGCSCSEAPNIPDAGVILSIQRWRYETDSQLHDPDT</sequence>
<organism evidence="1 2">
    <name type="scientific">Liparis tanakae</name>
    <name type="common">Tanaka's snailfish</name>
    <dbReference type="NCBI Taxonomy" id="230148"/>
    <lineage>
        <taxon>Eukaryota</taxon>
        <taxon>Metazoa</taxon>
        <taxon>Chordata</taxon>
        <taxon>Craniata</taxon>
        <taxon>Vertebrata</taxon>
        <taxon>Euteleostomi</taxon>
        <taxon>Actinopterygii</taxon>
        <taxon>Neopterygii</taxon>
        <taxon>Teleostei</taxon>
        <taxon>Neoteleostei</taxon>
        <taxon>Acanthomorphata</taxon>
        <taxon>Eupercaria</taxon>
        <taxon>Perciformes</taxon>
        <taxon>Cottioidei</taxon>
        <taxon>Cottales</taxon>
        <taxon>Liparidae</taxon>
        <taxon>Liparis</taxon>
    </lineage>
</organism>
<gene>
    <name evidence="1" type="ORF">EYF80_028058</name>
</gene>
<dbReference type="EMBL" id="SRLO01000310">
    <property type="protein sequence ID" value="TNN61696.1"/>
    <property type="molecule type" value="Genomic_DNA"/>
</dbReference>
<dbReference type="AlphaFoldDB" id="A0A4Z2H7F2"/>
<dbReference type="Proteomes" id="UP000314294">
    <property type="component" value="Unassembled WGS sequence"/>
</dbReference>
<keyword evidence="2" id="KW-1185">Reference proteome</keyword>
<evidence type="ECO:0000313" key="2">
    <source>
        <dbReference type="Proteomes" id="UP000314294"/>
    </source>
</evidence>
<comment type="caution">
    <text evidence="1">The sequence shown here is derived from an EMBL/GenBank/DDBJ whole genome shotgun (WGS) entry which is preliminary data.</text>
</comment>
<evidence type="ECO:0000313" key="1">
    <source>
        <dbReference type="EMBL" id="TNN61696.1"/>
    </source>
</evidence>
<proteinExistence type="predicted"/>
<accession>A0A4Z2H7F2</accession>
<name>A0A4Z2H7F2_9TELE</name>